<evidence type="ECO:0000259" key="5">
    <source>
        <dbReference type="SMART" id="SM00739"/>
    </source>
</evidence>
<evidence type="ECO:0000256" key="2">
    <source>
        <dbReference type="ARBA" id="ARBA00022980"/>
    </source>
</evidence>
<evidence type="ECO:0000256" key="1">
    <source>
        <dbReference type="ARBA" id="ARBA00010618"/>
    </source>
</evidence>
<sequence>MVSVNKSVSSKRSKARKAHFTAPSSVRRVIMSAPLTKKLRDEHNVRAVPIRKGDEVKILKGKFKGVVGKVKKVVRLKWSVYVEGVQGEKLGGKTFDVAVKPSTVQITKLHLDKDRKNLLKRKAEARAQTTQANKGKFTEETVKQQ</sequence>
<dbReference type="AlphaFoldDB" id="A0A6A5BSN9"/>
<dbReference type="VEuPathDB" id="AmoebaDB:NF0031460"/>
<organism evidence="6 7">
    <name type="scientific">Naegleria fowleri</name>
    <name type="common">Brain eating amoeba</name>
    <dbReference type="NCBI Taxonomy" id="5763"/>
    <lineage>
        <taxon>Eukaryota</taxon>
        <taxon>Discoba</taxon>
        <taxon>Heterolobosea</taxon>
        <taxon>Tetramitia</taxon>
        <taxon>Eutetramitia</taxon>
        <taxon>Vahlkampfiidae</taxon>
        <taxon>Naegleria</taxon>
    </lineage>
</organism>
<dbReference type="Proteomes" id="UP000444721">
    <property type="component" value="Unassembled WGS sequence"/>
</dbReference>
<proteinExistence type="inferred from homology"/>
<dbReference type="Gene3D" id="2.30.30.30">
    <property type="match status" value="1"/>
</dbReference>
<reference evidence="6 7" key="1">
    <citation type="journal article" date="2019" name="Sci. Rep.">
        <title>Nanopore sequencing improves the draft genome of the human pathogenic amoeba Naegleria fowleri.</title>
        <authorList>
            <person name="Liechti N."/>
            <person name="Schurch N."/>
            <person name="Bruggmann R."/>
            <person name="Wittwer M."/>
        </authorList>
    </citation>
    <scope>NUCLEOTIDE SEQUENCE [LARGE SCALE GENOMIC DNA]</scope>
    <source>
        <strain evidence="6 7">ATCC 30894</strain>
    </source>
</reference>
<gene>
    <name evidence="6" type="ORF">FDP41_003054</name>
</gene>
<dbReference type="OMA" id="VQITKLH"/>
<dbReference type="GeneID" id="68110272"/>
<dbReference type="VEuPathDB" id="AmoebaDB:FDP41_003054"/>
<comment type="caution">
    <text evidence="6">The sequence shown here is derived from an EMBL/GenBank/DDBJ whole genome shotgun (WGS) entry which is preliminary data.</text>
</comment>
<feature type="region of interest" description="Disordered" evidence="4">
    <location>
        <begin position="124"/>
        <end position="145"/>
    </location>
</feature>
<keyword evidence="3" id="KW-0687">Ribonucleoprotein</keyword>
<keyword evidence="2" id="KW-0689">Ribosomal protein</keyword>
<dbReference type="PROSITE" id="PS01108">
    <property type="entry name" value="RIBOSOMAL_L24"/>
    <property type="match status" value="1"/>
</dbReference>
<dbReference type="SMART" id="SM00739">
    <property type="entry name" value="KOW"/>
    <property type="match status" value="1"/>
</dbReference>
<evidence type="ECO:0000313" key="7">
    <source>
        <dbReference type="Proteomes" id="UP000444721"/>
    </source>
</evidence>
<keyword evidence="7" id="KW-1185">Reference proteome</keyword>
<dbReference type="FunFam" id="2.30.30.30:FF:000009">
    <property type="entry name" value="60S ribosomal protein L26"/>
    <property type="match status" value="1"/>
</dbReference>
<dbReference type="PANTHER" id="PTHR11143">
    <property type="entry name" value="60S RIBOSOMAL PROTEIN L26 FAMILY MEMBER"/>
    <property type="match status" value="1"/>
</dbReference>
<dbReference type="NCBIfam" id="TIGR01080">
    <property type="entry name" value="rplX_A_E"/>
    <property type="match status" value="1"/>
</dbReference>
<name>A0A6A5BSN9_NAEFO</name>
<dbReference type="Pfam" id="PF00467">
    <property type="entry name" value="KOW"/>
    <property type="match status" value="1"/>
</dbReference>
<dbReference type="GO" id="GO:0015934">
    <property type="term" value="C:large ribosomal subunit"/>
    <property type="evidence" value="ECO:0007669"/>
    <property type="project" value="InterPro"/>
</dbReference>
<dbReference type="EMBL" id="VFQX01000033">
    <property type="protein sequence ID" value="KAF0977732.1"/>
    <property type="molecule type" value="Genomic_DNA"/>
</dbReference>
<dbReference type="InterPro" id="IPR005756">
    <property type="entry name" value="Ribosomal_uL24_euk/arc"/>
</dbReference>
<protein>
    <recommendedName>
        <fullName evidence="5">KOW domain-containing protein</fullName>
    </recommendedName>
</protein>
<dbReference type="GO" id="GO:0006412">
    <property type="term" value="P:translation"/>
    <property type="evidence" value="ECO:0007669"/>
    <property type="project" value="InterPro"/>
</dbReference>
<feature type="domain" description="KOW" evidence="5">
    <location>
        <begin position="49"/>
        <end position="76"/>
    </location>
</feature>
<evidence type="ECO:0000256" key="3">
    <source>
        <dbReference type="ARBA" id="ARBA00023274"/>
    </source>
</evidence>
<dbReference type="InterPro" id="IPR005824">
    <property type="entry name" value="KOW"/>
</dbReference>
<dbReference type="RefSeq" id="XP_044562445.1">
    <property type="nucleotide sequence ID" value="XM_044706316.1"/>
</dbReference>
<feature type="compositionally biased region" description="Basic and acidic residues" evidence="4">
    <location>
        <begin position="136"/>
        <end position="145"/>
    </location>
</feature>
<evidence type="ECO:0000256" key="4">
    <source>
        <dbReference type="SAM" id="MobiDB-lite"/>
    </source>
</evidence>
<dbReference type="OrthoDB" id="1688503at2759"/>
<dbReference type="GO" id="GO:0003735">
    <property type="term" value="F:structural constituent of ribosome"/>
    <property type="evidence" value="ECO:0007669"/>
    <property type="project" value="InterPro"/>
</dbReference>
<dbReference type="InterPro" id="IPR014722">
    <property type="entry name" value="Rib_uL2_dom2"/>
</dbReference>
<evidence type="ECO:0000313" key="6">
    <source>
        <dbReference type="EMBL" id="KAF0977732.1"/>
    </source>
</evidence>
<accession>A0A6A5BSN9</accession>
<feature type="region of interest" description="Disordered" evidence="4">
    <location>
        <begin position="1"/>
        <end position="22"/>
    </location>
</feature>
<dbReference type="InterPro" id="IPR008991">
    <property type="entry name" value="Translation_prot_SH3-like_sf"/>
</dbReference>
<dbReference type="VEuPathDB" id="AmoebaDB:NfTy_058620"/>
<dbReference type="SUPFAM" id="SSF50104">
    <property type="entry name" value="Translation proteins SH3-like domain"/>
    <property type="match status" value="1"/>
</dbReference>
<comment type="similarity">
    <text evidence="1">Belongs to the universal ribosomal protein uL24 family.</text>
</comment>
<feature type="compositionally biased region" description="Basic residues" evidence="4">
    <location>
        <begin position="9"/>
        <end position="19"/>
    </location>
</feature>
<dbReference type="InterPro" id="IPR005825">
    <property type="entry name" value="Ribosomal_uL24_CS"/>
</dbReference>
<dbReference type="Pfam" id="PF16906">
    <property type="entry name" value="Ribosomal_L26"/>
    <property type="match status" value="1"/>
</dbReference>